<evidence type="ECO:0000313" key="2">
    <source>
        <dbReference type="Proteomes" id="UP000708208"/>
    </source>
</evidence>
<accession>A0A8J2KES5</accession>
<evidence type="ECO:0000313" key="1">
    <source>
        <dbReference type="EMBL" id="CAG7815393.1"/>
    </source>
</evidence>
<dbReference type="Proteomes" id="UP000708208">
    <property type="component" value="Unassembled WGS sequence"/>
</dbReference>
<reference evidence="1" key="1">
    <citation type="submission" date="2021-06" db="EMBL/GenBank/DDBJ databases">
        <authorList>
            <person name="Hodson N. C."/>
            <person name="Mongue J. A."/>
            <person name="Jaron S. K."/>
        </authorList>
    </citation>
    <scope>NUCLEOTIDE SEQUENCE</scope>
</reference>
<gene>
    <name evidence="1" type="ORF">AFUS01_LOCUS26077</name>
</gene>
<comment type="caution">
    <text evidence="1">The sequence shown here is derived from an EMBL/GenBank/DDBJ whole genome shotgun (WGS) entry which is preliminary data.</text>
</comment>
<protein>
    <submittedName>
        <fullName evidence="1">Uncharacterized protein</fullName>
    </submittedName>
</protein>
<name>A0A8J2KES5_9HEXA</name>
<dbReference type="EMBL" id="CAJVCH010343262">
    <property type="protein sequence ID" value="CAG7815393.1"/>
    <property type="molecule type" value="Genomic_DNA"/>
</dbReference>
<organism evidence="1 2">
    <name type="scientific">Allacma fusca</name>
    <dbReference type="NCBI Taxonomy" id="39272"/>
    <lineage>
        <taxon>Eukaryota</taxon>
        <taxon>Metazoa</taxon>
        <taxon>Ecdysozoa</taxon>
        <taxon>Arthropoda</taxon>
        <taxon>Hexapoda</taxon>
        <taxon>Collembola</taxon>
        <taxon>Symphypleona</taxon>
        <taxon>Sminthuridae</taxon>
        <taxon>Allacma</taxon>
    </lineage>
</organism>
<feature type="non-terminal residue" evidence="1">
    <location>
        <position position="37"/>
    </location>
</feature>
<sequence length="37" mass="4215">YAREVLDTVPVPFVPYTSTMLKRTLSGLKRKISGNIY</sequence>
<keyword evidence="2" id="KW-1185">Reference proteome</keyword>
<feature type="non-terminal residue" evidence="1">
    <location>
        <position position="1"/>
    </location>
</feature>
<dbReference type="AlphaFoldDB" id="A0A8J2KES5"/>
<proteinExistence type="predicted"/>